<name>A0A5K7ZP25_9BACT</name>
<accession>A0A5K7ZP25</accession>
<dbReference type="EMBL" id="AP021876">
    <property type="protein sequence ID" value="BBO82455.1"/>
    <property type="molecule type" value="Genomic_DNA"/>
</dbReference>
<evidence type="ECO:0000313" key="1">
    <source>
        <dbReference type="EMBL" id="BBO82455.1"/>
    </source>
</evidence>
<evidence type="ECO:0000313" key="2">
    <source>
        <dbReference type="Proteomes" id="UP000425960"/>
    </source>
</evidence>
<protein>
    <submittedName>
        <fullName evidence="1">Uncharacterized protein</fullName>
    </submittedName>
</protein>
<dbReference type="AlphaFoldDB" id="A0A5K7ZP25"/>
<organism evidence="1 2">
    <name type="scientific">Desulfosarcina ovata subsp. sediminis</name>
    <dbReference type="NCBI Taxonomy" id="885957"/>
    <lineage>
        <taxon>Bacteria</taxon>
        <taxon>Pseudomonadati</taxon>
        <taxon>Thermodesulfobacteriota</taxon>
        <taxon>Desulfobacteria</taxon>
        <taxon>Desulfobacterales</taxon>
        <taxon>Desulfosarcinaceae</taxon>
        <taxon>Desulfosarcina</taxon>
    </lineage>
</organism>
<sequence>MMRSKKEMEVIIDREKLRSKIDDLFNIANQVMGFVKSQPDGPPDGLDRLEQHLLWGHTLLTGFVYCARPADNEIKRLQQEYFAEGLISEEEFLHDCDHLPPPTMRRASREVPAIST</sequence>
<dbReference type="Proteomes" id="UP000425960">
    <property type="component" value="Chromosome"/>
</dbReference>
<proteinExistence type="predicted"/>
<gene>
    <name evidence="1" type="ORF">DSCO28_30210</name>
</gene>
<dbReference type="KEGG" id="dov:DSCO28_30210"/>
<reference evidence="1 2" key="1">
    <citation type="submission" date="2019-11" db="EMBL/GenBank/DDBJ databases">
        <title>Comparative genomics of hydrocarbon-degrading Desulfosarcina strains.</title>
        <authorList>
            <person name="Watanabe M."/>
            <person name="Kojima H."/>
            <person name="Fukui M."/>
        </authorList>
    </citation>
    <scope>NUCLEOTIDE SEQUENCE [LARGE SCALE GENOMIC DNA]</scope>
    <source>
        <strain evidence="1 2">28bB2T</strain>
    </source>
</reference>